<keyword evidence="2" id="KW-1185">Reference proteome</keyword>
<proteinExistence type="predicted"/>
<name>A0AAE0ZBN4_9GAST</name>
<dbReference type="Proteomes" id="UP001283361">
    <property type="component" value="Unassembled WGS sequence"/>
</dbReference>
<protein>
    <submittedName>
        <fullName evidence="1">Uncharacterized protein</fullName>
    </submittedName>
</protein>
<sequence>MNVDSFLECPWRPSFPLHLLTVKSRRRRQEDAKDFRVRPLLLVHAGVGPKVCTRHVGTCMCSVLGQTPVRDMRSGS</sequence>
<reference evidence="1" key="1">
    <citation type="journal article" date="2023" name="G3 (Bethesda)">
        <title>A reference genome for the long-term kleptoplast-retaining sea slug Elysia crispata morphotype clarki.</title>
        <authorList>
            <person name="Eastman K.E."/>
            <person name="Pendleton A.L."/>
            <person name="Shaikh M.A."/>
            <person name="Suttiyut T."/>
            <person name="Ogas R."/>
            <person name="Tomko P."/>
            <person name="Gavelis G."/>
            <person name="Widhalm J.R."/>
            <person name="Wisecaver J.H."/>
        </authorList>
    </citation>
    <scope>NUCLEOTIDE SEQUENCE</scope>
    <source>
        <strain evidence="1">ECLA1</strain>
    </source>
</reference>
<gene>
    <name evidence="1" type="ORF">RRG08_056091</name>
</gene>
<comment type="caution">
    <text evidence="1">The sequence shown here is derived from an EMBL/GenBank/DDBJ whole genome shotgun (WGS) entry which is preliminary data.</text>
</comment>
<evidence type="ECO:0000313" key="2">
    <source>
        <dbReference type="Proteomes" id="UP001283361"/>
    </source>
</evidence>
<dbReference type="AlphaFoldDB" id="A0AAE0ZBN4"/>
<dbReference type="EMBL" id="JAWDGP010004234">
    <property type="protein sequence ID" value="KAK3766417.1"/>
    <property type="molecule type" value="Genomic_DNA"/>
</dbReference>
<evidence type="ECO:0000313" key="1">
    <source>
        <dbReference type="EMBL" id="KAK3766417.1"/>
    </source>
</evidence>
<organism evidence="1 2">
    <name type="scientific">Elysia crispata</name>
    <name type="common">lettuce slug</name>
    <dbReference type="NCBI Taxonomy" id="231223"/>
    <lineage>
        <taxon>Eukaryota</taxon>
        <taxon>Metazoa</taxon>
        <taxon>Spiralia</taxon>
        <taxon>Lophotrochozoa</taxon>
        <taxon>Mollusca</taxon>
        <taxon>Gastropoda</taxon>
        <taxon>Heterobranchia</taxon>
        <taxon>Euthyneura</taxon>
        <taxon>Panpulmonata</taxon>
        <taxon>Sacoglossa</taxon>
        <taxon>Placobranchoidea</taxon>
        <taxon>Plakobranchidae</taxon>
        <taxon>Elysia</taxon>
    </lineage>
</organism>
<accession>A0AAE0ZBN4</accession>